<evidence type="ECO:0000256" key="2">
    <source>
        <dbReference type="SAM" id="SignalP"/>
    </source>
</evidence>
<protein>
    <submittedName>
        <fullName evidence="3">Uncharacterized protein</fullName>
    </submittedName>
</protein>
<evidence type="ECO:0000313" key="3">
    <source>
        <dbReference type="EMBL" id="KAF2502360.1"/>
    </source>
</evidence>
<feature type="compositionally biased region" description="Basic and acidic residues" evidence="1">
    <location>
        <begin position="149"/>
        <end position="173"/>
    </location>
</feature>
<evidence type="ECO:0000313" key="4">
    <source>
        <dbReference type="Proteomes" id="UP000799750"/>
    </source>
</evidence>
<feature type="compositionally biased region" description="Basic and acidic residues" evidence="1">
    <location>
        <begin position="204"/>
        <end position="213"/>
    </location>
</feature>
<gene>
    <name evidence="3" type="ORF">BU16DRAFT_521097</name>
</gene>
<organism evidence="3 4">
    <name type="scientific">Lophium mytilinum</name>
    <dbReference type="NCBI Taxonomy" id="390894"/>
    <lineage>
        <taxon>Eukaryota</taxon>
        <taxon>Fungi</taxon>
        <taxon>Dikarya</taxon>
        <taxon>Ascomycota</taxon>
        <taxon>Pezizomycotina</taxon>
        <taxon>Dothideomycetes</taxon>
        <taxon>Pleosporomycetidae</taxon>
        <taxon>Mytilinidiales</taxon>
        <taxon>Mytilinidiaceae</taxon>
        <taxon>Lophium</taxon>
    </lineage>
</organism>
<reference evidence="3" key="1">
    <citation type="journal article" date="2020" name="Stud. Mycol.">
        <title>101 Dothideomycetes genomes: a test case for predicting lifestyles and emergence of pathogens.</title>
        <authorList>
            <person name="Haridas S."/>
            <person name="Albert R."/>
            <person name="Binder M."/>
            <person name="Bloem J."/>
            <person name="Labutti K."/>
            <person name="Salamov A."/>
            <person name="Andreopoulos B."/>
            <person name="Baker S."/>
            <person name="Barry K."/>
            <person name="Bills G."/>
            <person name="Bluhm B."/>
            <person name="Cannon C."/>
            <person name="Castanera R."/>
            <person name="Culley D."/>
            <person name="Daum C."/>
            <person name="Ezra D."/>
            <person name="Gonzalez J."/>
            <person name="Henrissat B."/>
            <person name="Kuo A."/>
            <person name="Liang C."/>
            <person name="Lipzen A."/>
            <person name="Lutzoni F."/>
            <person name="Magnuson J."/>
            <person name="Mondo S."/>
            <person name="Nolan M."/>
            <person name="Ohm R."/>
            <person name="Pangilinan J."/>
            <person name="Park H.-J."/>
            <person name="Ramirez L."/>
            <person name="Alfaro M."/>
            <person name="Sun H."/>
            <person name="Tritt A."/>
            <person name="Yoshinaga Y."/>
            <person name="Zwiers L.-H."/>
            <person name="Turgeon B."/>
            <person name="Goodwin S."/>
            <person name="Spatafora J."/>
            <person name="Crous P."/>
            <person name="Grigoriev I."/>
        </authorList>
    </citation>
    <scope>NUCLEOTIDE SEQUENCE</scope>
    <source>
        <strain evidence="3">CBS 269.34</strain>
    </source>
</reference>
<dbReference type="Proteomes" id="UP000799750">
    <property type="component" value="Unassembled WGS sequence"/>
</dbReference>
<feature type="compositionally biased region" description="Pro residues" evidence="1">
    <location>
        <begin position="190"/>
        <end position="199"/>
    </location>
</feature>
<dbReference type="AlphaFoldDB" id="A0A6A6RF38"/>
<proteinExistence type="predicted"/>
<name>A0A6A6RF38_9PEZI</name>
<feature type="signal peptide" evidence="2">
    <location>
        <begin position="1"/>
        <end position="23"/>
    </location>
</feature>
<accession>A0A6A6RF38</accession>
<feature type="region of interest" description="Disordered" evidence="1">
    <location>
        <begin position="149"/>
        <end position="213"/>
    </location>
</feature>
<sequence>MVSFTALAVACLAAASMISTVSATKLAIWRDANSKGPKGVHWLGYTGSGCINELDGYKSYAVYDLDPASMCSITTYTGWECKVYTGENKDSVDRIDNYTVRTPPKQSLPGGKPWGQTLQKSDPAWASLFFSCSPDPDVDIKNGYNAKLKGDVKKGKGKGDDSKGKKKGDDSKDKKKNKPPRSLEDLAPIPLGPGAPVPPGASMDTREAREFVA</sequence>
<keyword evidence="4" id="KW-1185">Reference proteome</keyword>
<feature type="chain" id="PRO_5025612780" evidence="2">
    <location>
        <begin position="24"/>
        <end position="213"/>
    </location>
</feature>
<dbReference type="EMBL" id="MU004181">
    <property type="protein sequence ID" value="KAF2502360.1"/>
    <property type="molecule type" value="Genomic_DNA"/>
</dbReference>
<keyword evidence="2" id="KW-0732">Signal</keyword>
<evidence type="ECO:0000256" key="1">
    <source>
        <dbReference type="SAM" id="MobiDB-lite"/>
    </source>
</evidence>